<comment type="caution">
    <text evidence="3">The sequence shown here is derived from an EMBL/GenBank/DDBJ whole genome shotgun (WGS) entry which is preliminary data.</text>
</comment>
<evidence type="ECO:0000256" key="1">
    <source>
        <dbReference type="SAM" id="Coils"/>
    </source>
</evidence>
<evidence type="ECO:0000313" key="3">
    <source>
        <dbReference type="EMBL" id="KAJ9188269.1"/>
    </source>
</evidence>
<name>A0ABQ9N6V8_HEVBR</name>
<feature type="compositionally biased region" description="Polar residues" evidence="2">
    <location>
        <begin position="475"/>
        <end position="487"/>
    </location>
</feature>
<dbReference type="Proteomes" id="UP001174677">
    <property type="component" value="Chromosome 2"/>
</dbReference>
<sequence>MERTEKGVEREGKGKKQQELEGRTRKKFKRGIILVGKRGGPSTPSPTWRLEFSSLDGNNGSNPVQEYLSTTTTVSARKLCANLWEIQPELQLSLSKMSKNIGSRRGRRGHHKTNKAFELRTHLVDPPNNLLDQPAIASPSRRHVAQSLLQHHVSADRNSRAIRSLSSASCASSMEVAPYKPLGMQSSSFLDFKCRMDESSYGLKTSTKLLTVINRIWSLEEQQACNLSLLKSLKMELDHSRSQIKELLKEKQTNRQEIDDLMEQVTEDKVVRKNKEHYRIKAVIKSAQEELEDERKLRKHSESLHRKLAREFSEVKSAFSNALKELERERKARILLENLCDEFAKGIRDYEQEVQSLRHKSEMDLVGTDCLVLHISEAWLDERMEMKLAEAENDLTEKNTIVDKLSLDIETFLQARHSNESKKDGRFVNEAINNCSRRESFPLNEAVSAPRHAADEEDSIDSDSPCFELDKSTGKKQNTGSSKCRGNNSAESLLEEIMNLDSMKRMAGSRDNSKGRIVYAQLNSNDVLDNLIRNRSLSSEGDKIHPEGDFKEDSSIQPVIAGHTSPVQHWMSKLACPEFDKSDSSLKLPMGVKENTLKAKLLEARLESQKSRSKVSKVFS</sequence>
<dbReference type="PANTHER" id="PTHR31071:SF9">
    <property type="entry name" value="INTRACELLULAR PROTEIN TRANSPORT PROTEIN USO1-RELATED"/>
    <property type="match status" value="1"/>
</dbReference>
<evidence type="ECO:0000313" key="4">
    <source>
        <dbReference type="Proteomes" id="UP001174677"/>
    </source>
</evidence>
<dbReference type="PANTHER" id="PTHR31071">
    <property type="entry name" value="GB|AAF24581.1"/>
    <property type="match status" value="1"/>
</dbReference>
<evidence type="ECO:0000256" key="2">
    <source>
        <dbReference type="SAM" id="MobiDB-lite"/>
    </source>
</evidence>
<protein>
    <submittedName>
        <fullName evidence="3">Uncharacterized protein</fullName>
    </submittedName>
</protein>
<feature type="coiled-coil region" evidence="1">
    <location>
        <begin position="230"/>
        <end position="360"/>
    </location>
</feature>
<organism evidence="3 4">
    <name type="scientific">Hevea brasiliensis</name>
    <name type="common">Para rubber tree</name>
    <name type="synonym">Siphonia brasiliensis</name>
    <dbReference type="NCBI Taxonomy" id="3981"/>
    <lineage>
        <taxon>Eukaryota</taxon>
        <taxon>Viridiplantae</taxon>
        <taxon>Streptophyta</taxon>
        <taxon>Embryophyta</taxon>
        <taxon>Tracheophyta</taxon>
        <taxon>Spermatophyta</taxon>
        <taxon>Magnoliopsida</taxon>
        <taxon>eudicotyledons</taxon>
        <taxon>Gunneridae</taxon>
        <taxon>Pentapetalae</taxon>
        <taxon>rosids</taxon>
        <taxon>fabids</taxon>
        <taxon>Malpighiales</taxon>
        <taxon>Euphorbiaceae</taxon>
        <taxon>Crotonoideae</taxon>
        <taxon>Micrandreae</taxon>
        <taxon>Hevea</taxon>
    </lineage>
</organism>
<feature type="compositionally biased region" description="Basic and acidic residues" evidence="2">
    <location>
        <begin position="1"/>
        <end position="23"/>
    </location>
</feature>
<proteinExistence type="predicted"/>
<accession>A0ABQ9N6V8</accession>
<keyword evidence="4" id="KW-1185">Reference proteome</keyword>
<feature type="region of interest" description="Disordered" evidence="2">
    <location>
        <begin position="1"/>
        <end position="47"/>
    </location>
</feature>
<dbReference type="EMBL" id="JARPOI010000002">
    <property type="protein sequence ID" value="KAJ9188269.1"/>
    <property type="molecule type" value="Genomic_DNA"/>
</dbReference>
<keyword evidence="1" id="KW-0175">Coiled coil</keyword>
<reference evidence="3" key="1">
    <citation type="journal article" date="2023" name="Plant Biotechnol. J.">
        <title>Chromosome-level wild Hevea brasiliensis genome provides new tools for genomic-assisted breeding and valuable loci to elevate rubber yield.</title>
        <authorList>
            <person name="Cheng H."/>
            <person name="Song X."/>
            <person name="Hu Y."/>
            <person name="Wu T."/>
            <person name="Yang Q."/>
            <person name="An Z."/>
            <person name="Feng S."/>
            <person name="Deng Z."/>
            <person name="Wu W."/>
            <person name="Zeng X."/>
            <person name="Tu M."/>
            <person name="Wang X."/>
            <person name="Huang H."/>
        </authorList>
    </citation>
    <scope>NUCLEOTIDE SEQUENCE</scope>
    <source>
        <strain evidence="3">MT/VB/25A 57/8</strain>
    </source>
</reference>
<gene>
    <name evidence="3" type="ORF">P3X46_003641</name>
</gene>
<dbReference type="InterPro" id="IPR043424">
    <property type="entry name" value="BLT-like"/>
</dbReference>
<feature type="region of interest" description="Disordered" evidence="2">
    <location>
        <begin position="446"/>
        <end position="487"/>
    </location>
</feature>